<comment type="caution">
    <text evidence="4">The sequence shown here is derived from an EMBL/GenBank/DDBJ whole genome shotgun (WGS) entry which is preliminary data.</text>
</comment>
<dbReference type="InterPro" id="IPR054289">
    <property type="entry name" value="DUF7025"/>
</dbReference>
<evidence type="ECO:0000259" key="2">
    <source>
        <dbReference type="Pfam" id="PF00004"/>
    </source>
</evidence>
<protein>
    <submittedName>
        <fullName evidence="4">p-loop containing nucleoside triphosphate hydrolase</fullName>
    </submittedName>
</protein>
<evidence type="ECO:0000313" key="5">
    <source>
        <dbReference type="Proteomes" id="UP000076552"/>
    </source>
</evidence>
<dbReference type="SUPFAM" id="SSF52540">
    <property type="entry name" value="P-loop containing nucleoside triphosphate hydrolases"/>
    <property type="match status" value="1"/>
</dbReference>
<dbReference type="InterPro" id="IPR027417">
    <property type="entry name" value="P-loop_NTPase"/>
</dbReference>
<evidence type="ECO:0000256" key="1">
    <source>
        <dbReference type="SAM" id="MobiDB-lite"/>
    </source>
</evidence>
<feature type="region of interest" description="Disordered" evidence="1">
    <location>
        <begin position="472"/>
        <end position="494"/>
    </location>
</feature>
<gene>
    <name evidence="4" type="ORF">CT0861_11983</name>
</gene>
<dbReference type="Pfam" id="PF22942">
    <property type="entry name" value="DUF7025"/>
    <property type="match status" value="1"/>
</dbReference>
<dbReference type="InterPro" id="IPR003959">
    <property type="entry name" value="ATPase_AAA_core"/>
</dbReference>
<evidence type="ECO:0000259" key="3">
    <source>
        <dbReference type="Pfam" id="PF22942"/>
    </source>
</evidence>
<dbReference type="PANTHER" id="PTHR46411:SF2">
    <property type="entry name" value="AAA+ ATPASE DOMAIN-CONTAINING PROTEIN"/>
    <property type="match status" value="1"/>
</dbReference>
<accession>A0A166N482</accession>
<feature type="compositionally biased region" description="Basic and acidic residues" evidence="1">
    <location>
        <begin position="19"/>
        <end position="30"/>
    </location>
</feature>
<reference evidence="4 5" key="1">
    <citation type="submission" date="2015-06" db="EMBL/GenBank/DDBJ databases">
        <title>Survival trade-offs in plant roots during colonization by closely related pathogenic and mutualistic fungi.</title>
        <authorList>
            <person name="Hacquard S."/>
            <person name="Kracher B."/>
            <person name="Hiruma K."/>
            <person name="Weinman A."/>
            <person name="Muench P."/>
            <person name="Garrido Oter R."/>
            <person name="Ver Loren van Themaat E."/>
            <person name="Dallerey J.-F."/>
            <person name="Damm U."/>
            <person name="Henrissat B."/>
            <person name="Lespinet O."/>
            <person name="Thon M."/>
            <person name="Kemen E."/>
            <person name="McHardy A.C."/>
            <person name="Schulze-Lefert P."/>
            <person name="O'Connell R.J."/>
        </authorList>
    </citation>
    <scope>NUCLEOTIDE SEQUENCE [LARGE SCALE GENOMIC DNA]</scope>
    <source>
        <strain evidence="4 5">0861</strain>
    </source>
</reference>
<dbReference type="AlphaFoldDB" id="A0A166N482"/>
<feature type="domain" description="ATPase AAA-type core" evidence="2">
    <location>
        <begin position="587"/>
        <end position="631"/>
    </location>
</feature>
<dbReference type="EMBL" id="LFIV01000228">
    <property type="protein sequence ID" value="KZL65291.1"/>
    <property type="molecule type" value="Genomic_DNA"/>
</dbReference>
<keyword evidence="5" id="KW-1185">Reference proteome</keyword>
<feature type="domain" description="DUF7025" evidence="3">
    <location>
        <begin position="317"/>
        <end position="422"/>
    </location>
</feature>
<dbReference type="Gene3D" id="3.40.50.300">
    <property type="entry name" value="P-loop containing nucleotide triphosphate hydrolases"/>
    <property type="match status" value="1"/>
</dbReference>
<feature type="region of interest" description="Disordered" evidence="1">
    <location>
        <begin position="1"/>
        <end position="83"/>
    </location>
</feature>
<dbReference type="Proteomes" id="UP000076552">
    <property type="component" value="Unassembled WGS sequence"/>
</dbReference>
<dbReference type="GO" id="GO:0005524">
    <property type="term" value="F:ATP binding"/>
    <property type="evidence" value="ECO:0007669"/>
    <property type="project" value="InterPro"/>
</dbReference>
<sequence>MASRRTHQLPLRPPVAVQERSDPNPDEGYHRERKVRYPSYPPSHGPPRIGSVSRSTPATEQGEVESHDDGGSSRSRSPSPTQVKYRPIVTADWRSELCRFLNLSNQTSDWEIFEALAETEGKLKDAERLKYQYTADPGPPRSQVMHSIHCHHEETRMIYQDEPWPVESGPYHAHLRGSRPVANLELYLERNKNISFLVFREYQCCHRHTRWQHTIEAEKSTSADASLFFSREYIDLISPELRNALSVLSELALDGIPHPQFDNGNSGSISHPYLWWFHRRDEIAMAKPQMDPTFQQHVDVVQAYIEDRLQPEWKVVDDLTAKGKITADLLRYIFVPNDIIISQTRGRNISQLNGLTARNWLLIEPINKDGKEFGASILADSWEFDGSFHSTTSRWRIDYGPVQSWTESFDIADLPIYPARFAEKSVAEGLRGRGKMFWACRHQKYVSYVKDTHDAVQSANGSRFMVDLETYNKMHPPSQPSQEQKSSRKSPNHNERSLINMMSEKPPEDDSFLMCLPSTMKGFDMNTKTWRKLEVAFMQDVIWNQEAFEDLVIEPKTKDLVKAVVMNRLASEENTDLIQGKGNGLFILLHGGPGTGKTLTAESVAEIAEKPLYKVTCGDVGTKPDEVEKYLEVVTLLGKTWDC</sequence>
<keyword evidence="4" id="KW-0378">Hydrolase</keyword>
<feature type="non-terminal residue" evidence="4">
    <location>
        <position position="643"/>
    </location>
</feature>
<organism evidence="4 5">
    <name type="scientific">Colletotrichum tofieldiae</name>
    <dbReference type="NCBI Taxonomy" id="708197"/>
    <lineage>
        <taxon>Eukaryota</taxon>
        <taxon>Fungi</taxon>
        <taxon>Dikarya</taxon>
        <taxon>Ascomycota</taxon>
        <taxon>Pezizomycotina</taxon>
        <taxon>Sordariomycetes</taxon>
        <taxon>Hypocreomycetidae</taxon>
        <taxon>Glomerellales</taxon>
        <taxon>Glomerellaceae</taxon>
        <taxon>Colletotrichum</taxon>
        <taxon>Colletotrichum spaethianum species complex</taxon>
    </lineage>
</organism>
<name>A0A166N482_9PEZI</name>
<dbReference type="Pfam" id="PF00004">
    <property type="entry name" value="AAA"/>
    <property type="match status" value="1"/>
</dbReference>
<dbReference type="PANTHER" id="PTHR46411">
    <property type="entry name" value="FAMILY ATPASE, PUTATIVE-RELATED"/>
    <property type="match status" value="1"/>
</dbReference>
<evidence type="ECO:0000313" key="4">
    <source>
        <dbReference type="EMBL" id="KZL65291.1"/>
    </source>
</evidence>
<dbReference type="GO" id="GO:0016887">
    <property type="term" value="F:ATP hydrolysis activity"/>
    <property type="evidence" value="ECO:0007669"/>
    <property type="project" value="InterPro"/>
</dbReference>
<proteinExistence type="predicted"/>
<dbReference type="STRING" id="708197.A0A166N482"/>